<dbReference type="Pfam" id="PF03466">
    <property type="entry name" value="LysR_substrate"/>
    <property type="match status" value="1"/>
</dbReference>
<gene>
    <name evidence="6" type="ORF">J2D73_11780</name>
</gene>
<dbReference type="SUPFAM" id="SSF46785">
    <property type="entry name" value="Winged helix' DNA-binding domain"/>
    <property type="match status" value="1"/>
</dbReference>
<dbReference type="RefSeq" id="WP_207881743.1">
    <property type="nucleotide sequence ID" value="NZ_JAFVMF010000011.1"/>
</dbReference>
<accession>A0ABS3LX48</accession>
<dbReference type="InterPro" id="IPR000847">
    <property type="entry name" value="LysR_HTH_N"/>
</dbReference>
<dbReference type="PROSITE" id="PS50931">
    <property type="entry name" value="HTH_LYSR"/>
    <property type="match status" value="1"/>
</dbReference>
<sequence>MPKASLAELDAFATVARTGGFRAAARELGVSSSGLSHAIAALEERMSVRLFNRTTRSVVLTEAGSQFLDEVLPALAAIDSAIENAGEHLGEPSGVLRLNMAPGAVRFVMVPLIREYLERYARMRVEIVTEAALVDIVGKGFDAGVRLLDQVPPDMIAVPIIPEVRMVVVASPAYLHRDALPLVPHDLLRHDCIRYRRSSGGIYLWEFVRGDERIALDVPGRLVLDDSGLMLDAALEGMGLAYLAEDTVTRHVKEGRLCRLLTAWMPHEPPLCLYYSGRRHIPAKLRFFIDLIRSRARDHKNS</sequence>
<dbReference type="PANTHER" id="PTHR30537:SF1">
    <property type="entry name" value="HTH-TYPE TRANSCRIPTIONAL REGULATOR PGRR"/>
    <property type="match status" value="1"/>
</dbReference>
<dbReference type="Gene3D" id="1.10.10.10">
    <property type="entry name" value="Winged helix-like DNA-binding domain superfamily/Winged helix DNA-binding domain"/>
    <property type="match status" value="1"/>
</dbReference>
<keyword evidence="4" id="KW-0804">Transcription</keyword>
<comment type="caution">
    <text evidence="6">The sequence shown here is derived from an EMBL/GenBank/DDBJ whole genome shotgun (WGS) entry which is preliminary data.</text>
</comment>
<dbReference type="InterPro" id="IPR005119">
    <property type="entry name" value="LysR_subst-bd"/>
</dbReference>
<evidence type="ECO:0000256" key="3">
    <source>
        <dbReference type="ARBA" id="ARBA00023125"/>
    </source>
</evidence>
<dbReference type="EMBL" id="JAFVMF010000011">
    <property type="protein sequence ID" value="MBO1360468.1"/>
    <property type="molecule type" value="Genomic_DNA"/>
</dbReference>
<keyword evidence="2" id="KW-0805">Transcription regulation</keyword>
<dbReference type="InterPro" id="IPR036390">
    <property type="entry name" value="WH_DNA-bd_sf"/>
</dbReference>
<evidence type="ECO:0000256" key="4">
    <source>
        <dbReference type="ARBA" id="ARBA00023163"/>
    </source>
</evidence>
<dbReference type="Proteomes" id="UP000664771">
    <property type="component" value="Unassembled WGS sequence"/>
</dbReference>
<dbReference type="CDD" id="cd08474">
    <property type="entry name" value="PBP2_CrgA_like_5"/>
    <property type="match status" value="1"/>
</dbReference>
<evidence type="ECO:0000256" key="1">
    <source>
        <dbReference type="ARBA" id="ARBA00009437"/>
    </source>
</evidence>
<organism evidence="6 7">
    <name type="scientific">Acetobacter sacchari</name>
    <dbReference type="NCBI Taxonomy" id="2661687"/>
    <lineage>
        <taxon>Bacteria</taxon>
        <taxon>Pseudomonadati</taxon>
        <taxon>Pseudomonadota</taxon>
        <taxon>Alphaproteobacteria</taxon>
        <taxon>Acetobacterales</taxon>
        <taxon>Acetobacteraceae</taxon>
        <taxon>Acetobacter</taxon>
    </lineage>
</organism>
<dbReference type="SUPFAM" id="SSF53850">
    <property type="entry name" value="Periplasmic binding protein-like II"/>
    <property type="match status" value="1"/>
</dbReference>
<reference evidence="6 7" key="1">
    <citation type="submission" date="2021-03" db="EMBL/GenBank/DDBJ databases">
        <title>The complete genome sequence of Acetobacter sacchari TBRC 11175.</title>
        <authorList>
            <person name="Charoenyingcharoen P."/>
            <person name="Yukphan P."/>
        </authorList>
    </citation>
    <scope>NUCLEOTIDE SEQUENCE [LARGE SCALE GENOMIC DNA]</scope>
    <source>
        <strain evidence="6 7">TBRC 11175</strain>
    </source>
</reference>
<evidence type="ECO:0000313" key="7">
    <source>
        <dbReference type="Proteomes" id="UP000664771"/>
    </source>
</evidence>
<evidence type="ECO:0000259" key="5">
    <source>
        <dbReference type="PROSITE" id="PS50931"/>
    </source>
</evidence>
<name>A0ABS3LX48_9PROT</name>
<dbReference type="Pfam" id="PF00126">
    <property type="entry name" value="HTH_1"/>
    <property type="match status" value="1"/>
</dbReference>
<feature type="domain" description="HTH lysR-type" evidence="5">
    <location>
        <begin position="1"/>
        <end position="61"/>
    </location>
</feature>
<dbReference type="InterPro" id="IPR058163">
    <property type="entry name" value="LysR-type_TF_proteobact-type"/>
</dbReference>
<keyword evidence="3" id="KW-0238">DNA-binding</keyword>
<keyword evidence="7" id="KW-1185">Reference proteome</keyword>
<dbReference type="PANTHER" id="PTHR30537">
    <property type="entry name" value="HTH-TYPE TRANSCRIPTIONAL REGULATOR"/>
    <property type="match status" value="1"/>
</dbReference>
<evidence type="ECO:0000256" key="2">
    <source>
        <dbReference type="ARBA" id="ARBA00023015"/>
    </source>
</evidence>
<proteinExistence type="inferred from homology"/>
<protein>
    <submittedName>
        <fullName evidence="6">LysR family transcriptional regulator</fullName>
    </submittedName>
</protein>
<evidence type="ECO:0000313" key="6">
    <source>
        <dbReference type="EMBL" id="MBO1360468.1"/>
    </source>
</evidence>
<dbReference type="InterPro" id="IPR036388">
    <property type="entry name" value="WH-like_DNA-bd_sf"/>
</dbReference>
<dbReference type="Gene3D" id="3.40.190.290">
    <property type="match status" value="1"/>
</dbReference>
<comment type="similarity">
    <text evidence="1">Belongs to the LysR transcriptional regulatory family.</text>
</comment>